<keyword evidence="2" id="KW-1185">Reference proteome</keyword>
<proteinExistence type="predicted"/>
<organism evidence="1 2">
    <name type="scientific">Streptomyces maoxianensis</name>
    <dbReference type="NCBI Taxonomy" id="1459942"/>
    <lineage>
        <taxon>Bacteria</taxon>
        <taxon>Bacillati</taxon>
        <taxon>Actinomycetota</taxon>
        <taxon>Actinomycetes</taxon>
        <taxon>Kitasatosporales</taxon>
        <taxon>Streptomycetaceae</taxon>
        <taxon>Streptomyces</taxon>
    </lineage>
</organism>
<dbReference type="RefSeq" id="WP_215095233.1">
    <property type="nucleotide sequence ID" value="NZ_JBHSFE010000008.1"/>
</dbReference>
<evidence type="ECO:0000313" key="1">
    <source>
        <dbReference type="EMBL" id="MFC4608079.1"/>
    </source>
</evidence>
<gene>
    <name evidence="1" type="ORF">ACFO9E_09645</name>
</gene>
<evidence type="ECO:0000313" key="2">
    <source>
        <dbReference type="Proteomes" id="UP001595993"/>
    </source>
</evidence>
<accession>A0ABV9G663</accession>
<sequence>MNPTPVGALLLCRAEPAAVGPAAHLLREHQLLAPAGQRWSVLVPEGKPWLDGGEPVDRVLAGWAVALAVAANWPVLALWWDGDRAGFTLASGFRRPVGYTWLADGTPVGEDEAMQTFAARLGLDPVLDLQALEPLARPDPEADARARLLGLIAVLARTGLALPAGLSPGEPADRLRSAARELGAETVEWSGWRDAVRAELHAVEESRLGRWLRGPRARLLGAAQLAAGVPLLAWGFARRPAGLGWAAAGAVLVANGALSLVYDRVRREPGASAGTRQRGGSIEAG</sequence>
<comment type="caution">
    <text evidence="1">The sequence shown here is derived from an EMBL/GenBank/DDBJ whole genome shotgun (WGS) entry which is preliminary data.</text>
</comment>
<dbReference type="EMBL" id="JBHSFE010000008">
    <property type="protein sequence ID" value="MFC4608079.1"/>
    <property type="molecule type" value="Genomic_DNA"/>
</dbReference>
<name>A0ABV9G663_9ACTN</name>
<reference evidence="2" key="1">
    <citation type="journal article" date="2019" name="Int. J. Syst. Evol. Microbiol.">
        <title>The Global Catalogue of Microorganisms (GCM) 10K type strain sequencing project: providing services to taxonomists for standard genome sequencing and annotation.</title>
        <authorList>
            <consortium name="The Broad Institute Genomics Platform"/>
            <consortium name="The Broad Institute Genome Sequencing Center for Infectious Disease"/>
            <person name="Wu L."/>
            <person name="Ma J."/>
        </authorList>
    </citation>
    <scope>NUCLEOTIDE SEQUENCE [LARGE SCALE GENOMIC DNA]</scope>
    <source>
        <strain evidence="2">CGMCC 4.7139</strain>
    </source>
</reference>
<dbReference type="Proteomes" id="UP001595993">
    <property type="component" value="Unassembled WGS sequence"/>
</dbReference>
<protein>
    <submittedName>
        <fullName evidence="1">Uncharacterized protein</fullName>
    </submittedName>
</protein>